<dbReference type="GO" id="GO:0003735">
    <property type="term" value="F:structural constituent of ribosome"/>
    <property type="evidence" value="ECO:0007669"/>
    <property type="project" value="InterPro"/>
</dbReference>
<name>A0A7V3UZ30_UNCW3</name>
<evidence type="ECO:0000256" key="5">
    <source>
        <dbReference type="ARBA" id="ARBA00023274"/>
    </source>
</evidence>
<evidence type="ECO:0000256" key="1">
    <source>
        <dbReference type="ARBA" id="ARBA00006700"/>
    </source>
</evidence>
<comment type="subunit">
    <text evidence="6">Part of the 50S ribosomal subunit. Contacts protein L29, and trigger factor when it is bound to the ribosome.</text>
</comment>
<dbReference type="NCBIfam" id="NF004363">
    <property type="entry name" value="PRK05738.2-4"/>
    <property type="match status" value="1"/>
</dbReference>
<keyword evidence="3 6" id="KW-0694">RNA-binding</keyword>
<protein>
    <recommendedName>
        <fullName evidence="6">Large ribosomal subunit protein uL23</fullName>
    </recommendedName>
</protein>
<dbReference type="Pfam" id="PF00276">
    <property type="entry name" value="Ribosomal_L23"/>
    <property type="match status" value="1"/>
</dbReference>
<keyword evidence="2 6" id="KW-0699">rRNA-binding</keyword>
<dbReference type="GO" id="GO:0005840">
    <property type="term" value="C:ribosome"/>
    <property type="evidence" value="ECO:0007669"/>
    <property type="project" value="UniProtKB-KW"/>
</dbReference>
<dbReference type="AlphaFoldDB" id="A0A7V3UZ30"/>
<keyword evidence="4 6" id="KW-0689">Ribosomal protein</keyword>
<dbReference type="HAMAP" id="MF_01369_B">
    <property type="entry name" value="Ribosomal_uL23_B"/>
    <property type="match status" value="1"/>
</dbReference>
<dbReference type="InterPro" id="IPR013025">
    <property type="entry name" value="Ribosomal_uL23-like"/>
</dbReference>
<dbReference type="GO" id="GO:0006412">
    <property type="term" value="P:translation"/>
    <property type="evidence" value="ECO:0007669"/>
    <property type="project" value="UniProtKB-UniRule"/>
</dbReference>
<dbReference type="Gene3D" id="3.30.70.330">
    <property type="match status" value="1"/>
</dbReference>
<evidence type="ECO:0000256" key="3">
    <source>
        <dbReference type="ARBA" id="ARBA00022884"/>
    </source>
</evidence>
<dbReference type="GO" id="GO:1990904">
    <property type="term" value="C:ribonucleoprotein complex"/>
    <property type="evidence" value="ECO:0007669"/>
    <property type="project" value="UniProtKB-KW"/>
</dbReference>
<accession>A0A7V3UZ30</accession>
<comment type="similarity">
    <text evidence="1 6">Belongs to the universal ribosomal protein uL23 family.</text>
</comment>
<dbReference type="SUPFAM" id="SSF54189">
    <property type="entry name" value="Ribosomal proteins S24e, L23 and L15e"/>
    <property type="match status" value="1"/>
</dbReference>
<evidence type="ECO:0000256" key="6">
    <source>
        <dbReference type="HAMAP-Rule" id="MF_01369"/>
    </source>
</evidence>
<dbReference type="InterPro" id="IPR012677">
    <property type="entry name" value="Nucleotide-bd_a/b_plait_sf"/>
</dbReference>
<gene>
    <name evidence="6" type="primary">rplW</name>
    <name evidence="7" type="ORF">ENX16_01140</name>
</gene>
<evidence type="ECO:0000256" key="4">
    <source>
        <dbReference type="ARBA" id="ARBA00022980"/>
    </source>
</evidence>
<reference evidence="7" key="1">
    <citation type="journal article" date="2020" name="mSystems">
        <title>Genome- and Community-Level Interaction Insights into Carbon Utilization and Element Cycling Functions of Hydrothermarchaeota in Hydrothermal Sediment.</title>
        <authorList>
            <person name="Zhou Z."/>
            <person name="Liu Y."/>
            <person name="Xu W."/>
            <person name="Pan J."/>
            <person name="Luo Z.H."/>
            <person name="Li M."/>
        </authorList>
    </citation>
    <scope>NUCLEOTIDE SEQUENCE [LARGE SCALE GENOMIC DNA]</scope>
    <source>
        <strain evidence="7">SpSt-914</strain>
    </source>
</reference>
<evidence type="ECO:0000256" key="2">
    <source>
        <dbReference type="ARBA" id="ARBA00022730"/>
    </source>
</evidence>
<organism evidence="7">
    <name type="scientific">candidate division WOR-3 bacterium</name>
    <dbReference type="NCBI Taxonomy" id="2052148"/>
    <lineage>
        <taxon>Bacteria</taxon>
        <taxon>Bacteria division WOR-3</taxon>
    </lineage>
</organism>
<comment type="caution">
    <text evidence="7">The sequence shown here is derived from an EMBL/GenBank/DDBJ whole genome shotgun (WGS) entry which is preliminary data.</text>
</comment>
<dbReference type="FunFam" id="3.30.70.330:FF:000001">
    <property type="entry name" value="50S ribosomal protein L23"/>
    <property type="match status" value="1"/>
</dbReference>
<evidence type="ECO:0000313" key="7">
    <source>
        <dbReference type="EMBL" id="HGD12679.1"/>
    </source>
</evidence>
<dbReference type="EMBL" id="DTMZ01000014">
    <property type="protein sequence ID" value="HGD12679.1"/>
    <property type="molecule type" value="Genomic_DNA"/>
</dbReference>
<dbReference type="GO" id="GO:0019843">
    <property type="term" value="F:rRNA binding"/>
    <property type="evidence" value="ECO:0007669"/>
    <property type="project" value="UniProtKB-UniRule"/>
</dbReference>
<sequence>MEPNKVVLGVVITEKSEQMKEQGNCYTLRVHPAANKYQIRTAVEHLFNVHVTDVRVLNFKGKKRRMGIFEGYRPDWKKAVVKIKPGEKIELLER</sequence>
<comment type="function">
    <text evidence="6">One of the early assembly proteins it binds 23S rRNA. One of the proteins that surrounds the polypeptide exit tunnel on the outside of the ribosome. Forms the main docking site for trigger factor binding to the ribosome.</text>
</comment>
<proteinExistence type="inferred from homology"/>
<keyword evidence="5 6" id="KW-0687">Ribonucleoprotein</keyword>
<dbReference type="InterPro" id="IPR012678">
    <property type="entry name" value="Ribosomal_uL23/eL15/eS24_sf"/>
</dbReference>